<evidence type="ECO:0000313" key="5">
    <source>
        <dbReference type="EMBL" id="XCG49296.1"/>
    </source>
</evidence>
<dbReference type="AlphaFoldDB" id="A0AAU8CSK8"/>
<proteinExistence type="inferred from homology"/>
<evidence type="ECO:0000256" key="3">
    <source>
        <dbReference type="ARBA" id="ARBA00023251"/>
    </source>
</evidence>
<dbReference type="EMBL" id="CP159253">
    <property type="protein sequence ID" value="XCG49296.1"/>
    <property type="molecule type" value="Genomic_DNA"/>
</dbReference>
<feature type="domain" description="VOC" evidence="4">
    <location>
        <begin position="14"/>
        <end position="142"/>
    </location>
</feature>
<organism evidence="5">
    <name type="scientific">Mesorhizobium sp. WSM2240</name>
    <dbReference type="NCBI Taxonomy" id="3228851"/>
    <lineage>
        <taxon>Bacteria</taxon>
        <taxon>Pseudomonadati</taxon>
        <taxon>Pseudomonadota</taxon>
        <taxon>Alphaproteobacteria</taxon>
        <taxon>Hyphomicrobiales</taxon>
        <taxon>Phyllobacteriaceae</taxon>
        <taxon>Mesorhizobium</taxon>
    </lineage>
</organism>
<dbReference type="SUPFAM" id="SSF54593">
    <property type="entry name" value="Glyoxalase/Bleomycin resistance protein/Dihydroxybiphenyl dioxygenase"/>
    <property type="match status" value="1"/>
</dbReference>
<gene>
    <name evidence="5" type="ORF">ABVK50_01245</name>
</gene>
<evidence type="ECO:0000259" key="4">
    <source>
        <dbReference type="PROSITE" id="PS51819"/>
    </source>
</evidence>
<dbReference type="InterPro" id="IPR029068">
    <property type="entry name" value="Glyas_Bleomycin-R_OHBP_Dase"/>
</dbReference>
<dbReference type="PROSITE" id="PS51819">
    <property type="entry name" value="VOC"/>
    <property type="match status" value="1"/>
</dbReference>
<dbReference type="CDD" id="cd08349">
    <property type="entry name" value="BLMA_like"/>
    <property type="match status" value="1"/>
</dbReference>
<dbReference type="Gene3D" id="3.10.180.10">
    <property type="entry name" value="2,3-Dihydroxybiphenyl 1,2-Dioxygenase, domain 1"/>
    <property type="match status" value="1"/>
</dbReference>
<name>A0AAU8CSK8_9HYPH</name>
<dbReference type="Pfam" id="PF00903">
    <property type="entry name" value="Glyoxalase"/>
    <property type="match status" value="1"/>
</dbReference>
<accession>A0AAU8CSK8</accession>
<protein>
    <recommendedName>
        <fullName evidence="2">Bleomycin resistance protein</fullName>
    </recommendedName>
</protein>
<dbReference type="InterPro" id="IPR000335">
    <property type="entry name" value="Bleomycin-R"/>
</dbReference>
<evidence type="ECO:0000256" key="2">
    <source>
        <dbReference type="ARBA" id="ARBA00021572"/>
    </source>
</evidence>
<dbReference type="InterPro" id="IPR037523">
    <property type="entry name" value="VOC_core"/>
</dbReference>
<dbReference type="RefSeq" id="WP_353643170.1">
    <property type="nucleotide sequence ID" value="NZ_CP159253.1"/>
</dbReference>
<evidence type="ECO:0000256" key="1">
    <source>
        <dbReference type="ARBA" id="ARBA00011051"/>
    </source>
</evidence>
<keyword evidence="3" id="KW-0046">Antibiotic resistance</keyword>
<dbReference type="InterPro" id="IPR004360">
    <property type="entry name" value="Glyas_Fos-R_dOase_dom"/>
</dbReference>
<dbReference type="GO" id="GO:0046677">
    <property type="term" value="P:response to antibiotic"/>
    <property type="evidence" value="ECO:0007669"/>
    <property type="project" value="UniProtKB-KW"/>
</dbReference>
<comment type="similarity">
    <text evidence="1">Belongs to the bleomycin resistance protein family.</text>
</comment>
<reference evidence="5" key="1">
    <citation type="submission" date="2024-06" db="EMBL/GenBank/DDBJ databases">
        <title>Mesorhizobium karijinii sp. nov., a symbiont of the iconic Swainsona formosa from arid Australia.</title>
        <authorList>
            <person name="Hill Y.J."/>
            <person name="Watkin E.L.J."/>
            <person name="O'Hara G.W."/>
            <person name="Terpolilli J."/>
            <person name="Tye M.L."/>
            <person name="Kohlmeier M.G."/>
        </authorList>
    </citation>
    <scope>NUCLEOTIDE SEQUENCE</scope>
    <source>
        <strain evidence="5">WSM2240</strain>
    </source>
</reference>
<sequence>MSEGQILMGNRSDMAALVPELVCTDVRASIEVYHRVFGFRILYARPEQGFAYLDMNSAQIMLEQLEDDSWLAAELSRPFGRGMNIQIDVEDVNAIHRACQTEGLVIFRAMEEKWYRRDDVLLGCRQFIVQDPDGYLLRFAQSIGTRPVHK</sequence>